<evidence type="ECO:0000313" key="3">
    <source>
        <dbReference type="Proteomes" id="UP001285441"/>
    </source>
</evidence>
<comment type="caution">
    <text evidence="2">The sequence shown here is derived from an EMBL/GenBank/DDBJ whole genome shotgun (WGS) entry which is preliminary data.</text>
</comment>
<dbReference type="AlphaFoldDB" id="A0AAE0TWD0"/>
<reference evidence="2" key="2">
    <citation type="submission" date="2023-06" db="EMBL/GenBank/DDBJ databases">
        <authorList>
            <consortium name="Lawrence Berkeley National Laboratory"/>
            <person name="Haridas S."/>
            <person name="Hensen N."/>
            <person name="Bonometti L."/>
            <person name="Westerberg I."/>
            <person name="Brannstrom I.O."/>
            <person name="Guillou S."/>
            <person name="Cros-Aarteil S."/>
            <person name="Calhoun S."/>
            <person name="Kuo A."/>
            <person name="Mondo S."/>
            <person name="Pangilinan J."/>
            <person name="Riley R."/>
            <person name="LaButti K."/>
            <person name="Andreopoulos B."/>
            <person name="Lipzen A."/>
            <person name="Chen C."/>
            <person name="Yanf M."/>
            <person name="Daum C."/>
            <person name="Ng V."/>
            <person name="Clum A."/>
            <person name="Steindorff A."/>
            <person name="Ohm R."/>
            <person name="Martin F."/>
            <person name="Silar P."/>
            <person name="Natvig D."/>
            <person name="Lalanne C."/>
            <person name="Gautier V."/>
            <person name="Ament-velasquez S.L."/>
            <person name="Kruys A."/>
            <person name="Hutchinson M.I."/>
            <person name="Powell A.J."/>
            <person name="Barry K."/>
            <person name="Miller A.N."/>
            <person name="Grigoriev I.V."/>
            <person name="Debuchy R."/>
            <person name="Gladieux P."/>
            <person name="Thoren M.H."/>
            <person name="Johannesson H."/>
        </authorList>
    </citation>
    <scope>NUCLEOTIDE SEQUENCE</scope>
    <source>
        <strain evidence="2">CBS 232.78</strain>
    </source>
</reference>
<evidence type="ECO:0000313" key="2">
    <source>
        <dbReference type="EMBL" id="KAK3381835.1"/>
    </source>
</evidence>
<dbReference type="GO" id="GO:0005675">
    <property type="term" value="C:transcription factor TFIIH holo complex"/>
    <property type="evidence" value="ECO:0007669"/>
    <property type="project" value="TreeGrafter"/>
</dbReference>
<dbReference type="Proteomes" id="UP001285441">
    <property type="component" value="Unassembled WGS sequence"/>
</dbReference>
<organism evidence="2 3">
    <name type="scientific">Podospora didyma</name>
    <dbReference type="NCBI Taxonomy" id="330526"/>
    <lineage>
        <taxon>Eukaryota</taxon>
        <taxon>Fungi</taxon>
        <taxon>Dikarya</taxon>
        <taxon>Ascomycota</taxon>
        <taxon>Pezizomycotina</taxon>
        <taxon>Sordariomycetes</taxon>
        <taxon>Sordariomycetidae</taxon>
        <taxon>Sordariales</taxon>
        <taxon>Podosporaceae</taxon>
        <taxon>Podospora</taxon>
    </lineage>
</organism>
<reference evidence="2" key="1">
    <citation type="journal article" date="2023" name="Mol. Phylogenet. Evol.">
        <title>Genome-scale phylogeny and comparative genomics of the fungal order Sordariales.</title>
        <authorList>
            <person name="Hensen N."/>
            <person name="Bonometti L."/>
            <person name="Westerberg I."/>
            <person name="Brannstrom I.O."/>
            <person name="Guillou S."/>
            <person name="Cros-Aarteil S."/>
            <person name="Calhoun S."/>
            <person name="Haridas S."/>
            <person name="Kuo A."/>
            <person name="Mondo S."/>
            <person name="Pangilinan J."/>
            <person name="Riley R."/>
            <person name="LaButti K."/>
            <person name="Andreopoulos B."/>
            <person name="Lipzen A."/>
            <person name="Chen C."/>
            <person name="Yan M."/>
            <person name="Daum C."/>
            <person name="Ng V."/>
            <person name="Clum A."/>
            <person name="Steindorff A."/>
            <person name="Ohm R.A."/>
            <person name="Martin F."/>
            <person name="Silar P."/>
            <person name="Natvig D.O."/>
            <person name="Lalanne C."/>
            <person name="Gautier V."/>
            <person name="Ament-Velasquez S.L."/>
            <person name="Kruys A."/>
            <person name="Hutchinson M.I."/>
            <person name="Powell A.J."/>
            <person name="Barry K."/>
            <person name="Miller A.N."/>
            <person name="Grigoriev I.V."/>
            <person name="Debuchy R."/>
            <person name="Gladieux P."/>
            <person name="Hiltunen Thoren M."/>
            <person name="Johannesson H."/>
        </authorList>
    </citation>
    <scope>NUCLEOTIDE SEQUENCE</scope>
    <source>
        <strain evidence="2">CBS 232.78</strain>
    </source>
</reference>
<feature type="compositionally biased region" description="Low complexity" evidence="1">
    <location>
        <begin position="25"/>
        <end position="34"/>
    </location>
</feature>
<keyword evidence="3" id="KW-1185">Reference proteome</keyword>
<protein>
    <recommendedName>
        <fullName evidence="4">Meiotic recombination protein DMC1</fullName>
    </recommendedName>
</protein>
<feature type="region of interest" description="Disordered" evidence="1">
    <location>
        <begin position="200"/>
        <end position="242"/>
    </location>
</feature>
<evidence type="ECO:0008006" key="4">
    <source>
        <dbReference type="Google" id="ProtNLM"/>
    </source>
</evidence>
<feature type="compositionally biased region" description="Acidic residues" evidence="1">
    <location>
        <begin position="203"/>
        <end position="213"/>
    </location>
</feature>
<dbReference type="InterPro" id="IPR031349">
    <property type="entry name" value="Tfb6"/>
</dbReference>
<dbReference type="Pfam" id="PF17110">
    <property type="entry name" value="TFB6"/>
    <property type="match status" value="1"/>
</dbReference>
<name>A0AAE0TWD0_9PEZI</name>
<sequence length="280" mass="30225">MADNIIEAPAAGGGGFVPPLPSPAPSASSTRSVSGLPHPRGHALRPGSAKEDKVRHFVNDRMMYISRRFIKKNGGPLEAGTEDVKGYKSMAELCKDVEGLINIVWLSGTPSLQIPYLLNVAGEFNEWVKAFPPSPVATFSVLRKLDHCFASLLSGQDIETREPLPGFENGLRSGMSRTDMVRCKSMVEQTRVLVVDVMSKEPEQEEEEDGDADDGPHFLTADDTESGREGPGNSRGAGWDVDDDEDFQMDVARIYEHTLVQLGVTLGEGGGVGAIQISVD</sequence>
<dbReference type="PANTHER" id="PTHR37781">
    <property type="entry name" value="TFIIH COMPLEX SUBUNIT"/>
    <property type="match status" value="1"/>
</dbReference>
<evidence type="ECO:0000256" key="1">
    <source>
        <dbReference type="SAM" id="MobiDB-lite"/>
    </source>
</evidence>
<dbReference type="EMBL" id="JAULSW010000005">
    <property type="protein sequence ID" value="KAK3381835.1"/>
    <property type="molecule type" value="Genomic_DNA"/>
</dbReference>
<gene>
    <name evidence="2" type="ORF">B0H63DRAFT_214371</name>
</gene>
<accession>A0AAE0TWD0</accession>
<feature type="region of interest" description="Disordered" evidence="1">
    <location>
        <begin position="12"/>
        <end position="51"/>
    </location>
</feature>
<proteinExistence type="predicted"/>
<dbReference type="PANTHER" id="PTHR37781:SF1">
    <property type="entry name" value="ADR380WP"/>
    <property type="match status" value="1"/>
</dbReference>